<evidence type="ECO:0000256" key="2">
    <source>
        <dbReference type="ARBA" id="ARBA00005619"/>
    </source>
</evidence>
<organism evidence="13 14">
    <name type="scientific">Aspergillus parasiticus (strain ATCC 56775 / NRRL 5862 / SRRC 143 / SU-1)</name>
    <dbReference type="NCBI Taxonomy" id="1403190"/>
    <lineage>
        <taxon>Eukaryota</taxon>
        <taxon>Fungi</taxon>
        <taxon>Dikarya</taxon>
        <taxon>Ascomycota</taxon>
        <taxon>Pezizomycotina</taxon>
        <taxon>Eurotiomycetes</taxon>
        <taxon>Eurotiomycetidae</taxon>
        <taxon>Eurotiales</taxon>
        <taxon>Aspergillaceae</taxon>
        <taxon>Aspergillus</taxon>
        <taxon>Aspergillus subgen. Circumdati</taxon>
    </lineage>
</organism>
<dbReference type="Proteomes" id="UP000033540">
    <property type="component" value="Unassembled WGS sequence"/>
</dbReference>
<dbReference type="SUPFAM" id="SSF52540">
    <property type="entry name" value="P-loop containing nucleoside triphosphate hydrolases"/>
    <property type="match status" value="1"/>
</dbReference>
<evidence type="ECO:0000256" key="6">
    <source>
        <dbReference type="ARBA" id="ARBA00022824"/>
    </source>
</evidence>
<evidence type="ECO:0000256" key="5">
    <source>
        <dbReference type="ARBA" id="ARBA00022741"/>
    </source>
</evidence>
<keyword evidence="6" id="KW-0256">Endoplasmic reticulum</keyword>
<evidence type="ECO:0000256" key="8">
    <source>
        <dbReference type="ARBA" id="ARBA00023134"/>
    </source>
</evidence>
<evidence type="ECO:0000256" key="4">
    <source>
        <dbReference type="ARBA" id="ARBA00022692"/>
    </source>
</evidence>
<evidence type="ECO:0000313" key="14">
    <source>
        <dbReference type="Proteomes" id="UP000033540"/>
    </source>
</evidence>
<keyword evidence="5" id="KW-0547">Nucleotide-binding</keyword>
<keyword evidence="10 13" id="KW-0675">Receptor</keyword>
<dbReference type="OrthoDB" id="41266at2759"/>
<dbReference type="GO" id="GO:0005789">
    <property type="term" value="C:endoplasmic reticulum membrane"/>
    <property type="evidence" value="ECO:0007669"/>
    <property type="project" value="UniProtKB-SubCell"/>
</dbReference>
<accession>A0A0F0I2Z9</accession>
<evidence type="ECO:0000256" key="11">
    <source>
        <dbReference type="SAM" id="MobiDB-lite"/>
    </source>
</evidence>
<dbReference type="GO" id="GO:0005525">
    <property type="term" value="F:GTP binding"/>
    <property type="evidence" value="ECO:0007669"/>
    <property type="project" value="UniProtKB-KW"/>
</dbReference>
<evidence type="ECO:0000256" key="7">
    <source>
        <dbReference type="ARBA" id="ARBA00022989"/>
    </source>
</evidence>
<dbReference type="AlphaFoldDB" id="A0A0F0I2Z9"/>
<comment type="similarity">
    <text evidence="2">Belongs to the SRP receptor beta subunit family.</text>
</comment>
<comment type="subcellular location">
    <subcellularLocation>
        <location evidence="1">Endoplasmic reticulum membrane</location>
        <topology evidence="1">Single-pass membrane protein</topology>
    </subcellularLocation>
</comment>
<keyword evidence="9 12" id="KW-0472">Membrane</keyword>
<evidence type="ECO:0000256" key="12">
    <source>
        <dbReference type="SAM" id="Phobius"/>
    </source>
</evidence>
<name>A0A0F0I2Z9_ASPPU</name>
<gene>
    <name evidence="13" type="ORF">P875_00042192</name>
</gene>
<protein>
    <recommendedName>
        <fullName evidence="3">Signal recognition particle receptor subunit beta</fullName>
    </recommendedName>
</protein>
<dbReference type="EMBL" id="JZEE01000672">
    <property type="protein sequence ID" value="KJK61541.1"/>
    <property type="molecule type" value="Genomic_DNA"/>
</dbReference>
<proteinExistence type="inferred from homology"/>
<feature type="region of interest" description="Disordered" evidence="11">
    <location>
        <begin position="107"/>
        <end position="157"/>
    </location>
</feature>
<dbReference type="InterPro" id="IPR019009">
    <property type="entry name" value="SRP_receptor_beta_su"/>
</dbReference>
<dbReference type="Gene3D" id="3.40.50.300">
    <property type="entry name" value="P-loop containing nucleotide triphosphate hydrolases"/>
    <property type="match status" value="1"/>
</dbReference>
<feature type="transmembrane region" description="Helical" evidence="12">
    <location>
        <begin position="23"/>
        <end position="44"/>
    </location>
</feature>
<keyword evidence="7 12" id="KW-1133">Transmembrane helix</keyword>
<reference evidence="13 14" key="1">
    <citation type="submission" date="2015-02" db="EMBL/GenBank/DDBJ databases">
        <title>Draft genome sequence of Aspergillus parasiticus SU-1.</title>
        <authorList>
            <person name="Yu J."/>
            <person name="Fedorova N."/>
            <person name="Yin Y."/>
            <person name="Losada L."/>
            <person name="Zafar N."/>
            <person name="Taujale R."/>
            <person name="Ehrlich K.C."/>
            <person name="Bhatnagar D."/>
            <person name="Cleveland T.E."/>
            <person name="Bennett J.W."/>
            <person name="Nierman W.C."/>
        </authorList>
    </citation>
    <scope>NUCLEOTIDE SEQUENCE [LARGE SCALE GENOMIC DNA]</scope>
    <source>
        <strain evidence="14">ATCC 56775 / NRRL 5862 / SRRC 143 / SU-1</strain>
    </source>
</reference>
<sequence length="320" mass="34137">MGSHADWRSIGGIATSLLDGNPIAIAITAFIAFGLPVLLHLIFYQTVASPPSSNFLLLGPSGAGKTALLSLLEAKSSPLAKKQTQLTHTSQTSILTTVSLPASVPTASNRYRSVNDPSLKDTSKNPVKYRVRDTPGHGKLRGPHGISQLSSMSDSKDSKSKLRGVIFTVDTAALSDVEVLRDTASYLYDVLLILQKRALNKGRSSLKVASEIPILVAANKQDLFTALPPGSVRERLEAEIDKIRKFKSKSLMDASVDASMGDGDDDILGSSDAQDTFSFKLLEDEVGVRVDVVGGAVKGDEGSDLGSGVRKWEEWVGQCL</sequence>
<evidence type="ECO:0000256" key="9">
    <source>
        <dbReference type="ARBA" id="ARBA00023136"/>
    </source>
</evidence>
<comment type="caution">
    <text evidence="13">The sequence shown here is derived from an EMBL/GenBank/DDBJ whole genome shotgun (WGS) entry which is preliminary data.</text>
</comment>
<evidence type="ECO:0000256" key="3">
    <source>
        <dbReference type="ARBA" id="ARBA00020256"/>
    </source>
</evidence>
<dbReference type="InterPro" id="IPR027417">
    <property type="entry name" value="P-loop_NTPase"/>
</dbReference>
<feature type="compositionally biased region" description="Polar residues" evidence="11">
    <location>
        <begin position="107"/>
        <end position="116"/>
    </location>
</feature>
<evidence type="ECO:0000256" key="1">
    <source>
        <dbReference type="ARBA" id="ARBA00004389"/>
    </source>
</evidence>
<dbReference type="STRING" id="1403190.A0A0F0I2Z9"/>
<keyword evidence="8" id="KW-0342">GTP-binding</keyword>
<keyword evidence="4 12" id="KW-0812">Transmembrane</keyword>
<dbReference type="Pfam" id="PF09439">
    <property type="entry name" value="SRPRB"/>
    <property type="match status" value="1"/>
</dbReference>
<evidence type="ECO:0000256" key="10">
    <source>
        <dbReference type="ARBA" id="ARBA00023170"/>
    </source>
</evidence>
<evidence type="ECO:0000313" key="13">
    <source>
        <dbReference type="EMBL" id="KJK61541.1"/>
    </source>
</evidence>